<dbReference type="OrthoDB" id="5289249at2759"/>
<organism evidence="2 3">
    <name type="scientific">Gymnopilus junonius</name>
    <name type="common">Spectacular rustgill mushroom</name>
    <name type="synonym">Gymnopilus spectabilis subsp. junonius</name>
    <dbReference type="NCBI Taxonomy" id="109634"/>
    <lineage>
        <taxon>Eukaryota</taxon>
        <taxon>Fungi</taxon>
        <taxon>Dikarya</taxon>
        <taxon>Basidiomycota</taxon>
        <taxon>Agaricomycotina</taxon>
        <taxon>Agaricomycetes</taxon>
        <taxon>Agaricomycetidae</taxon>
        <taxon>Agaricales</taxon>
        <taxon>Agaricineae</taxon>
        <taxon>Hymenogastraceae</taxon>
        <taxon>Gymnopilus</taxon>
    </lineage>
</organism>
<evidence type="ECO:0000313" key="3">
    <source>
        <dbReference type="Proteomes" id="UP000724874"/>
    </source>
</evidence>
<name>A0A9P5TR23_GYMJU</name>
<dbReference type="InterPro" id="IPR055754">
    <property type="entry name" value="DUF7330"/>
</dbReference>
<feature type="domain" description="DUF7330" evidence="1">
    <location>
        <begin position="7"/>
        <end position="202"/>
    </location>
</feature>
<dbReference type="EMBL" id="JADNYJ010000011">
    <property type="protein sequence ID" value="KAF8908557.1"/>
    <property type="molecule type" value="Genomic_DNA"/>
</dbReference>
<keyword evidence="3" id="KW-1185">Reference proteome</keyword>
<evidence type="ECO:0000259" key="1">
    <source>
        <dbReference type="Pfam" id="PF24016"/>
    </source>
</evidence>
<reference evidence="2" key="1">
    <citation type="submission" date="2020-11" db="EMBL/GenBank/DDBJ databases">
        <authorList>
            <consortium name="DOE Joint Genome Institute"/>
            <person name="Ahrendt S."/>
            <person name="Riley R."/>
            <person name="Andreopoulos W."/>
            <person name="LaButti K."/>
            <person name="Pangilinan J."/>
            <person name="Ruiz-duenas F.J."/>
            <person name="Barrasa J.M."/>
            <person name="Sanchez-Garcia M."/>
            <person name="Camarero S."/>
            <person name="Miyauchi S."/>
            <person name="Serrano A."/>
            <person name="Linde D."/>
            <person name="Babiker R."/>
            <person name="Drula E."/>
            <person name="Ayuso-Fernandez I."/>
            <person name="Pacheco R."/>
            <person name="Padilla G."/>
            <person name="Ferreira P."/>
            <person name="Barriuso J."/>
            <person name="Kellner H."/>
            <person name="Castanera R."/>
            <person name="Alfaro M."/>
            <person name="Ramirez L."/>
            <person name="Pisabarro A.G."/>
            <person name="Kuo A."/>
            <person name="Tritt A."/>
            <person name="Lipzen A."/>
            <person name="He G."/>
            <person name="Yan M."/>
            <person name="Ng V."/>
            <person name="Cullen D."/>
            <person name="Martin F."/>
            <person name="Rosso M.-N."/>
            <person name="Henrissat B."/>
            <person name="Hibbett D."/>
            <person name="Martinez A.T."/>
            <person name="Grigoriev I.V."/>
        </authorList>
    </citation>
    <scope>NUCLEOTIDE SEQUENCE</scope>
    <source>
        <strain evidence="2">AH 44721</strain>
    </source>
</reference>
<gene>
    <name evidence="2" type="ORF">CPB84DRAFT_1674153</name>
</gene>
<comment type="caution">
    <text evidence="2">The sequence shown here is derived from an EMBL/GenBank/DDBJ whole genome shotgun (WGS) entry which is preliminary data.</text>
</comment>
<proteinExistence type="predicted"/>
<protein>
    <recommendedName>
        <fullName evidence="1">DUF7330 domain-containing protein</fullName>
    </recommendedName>
</protein>
<sequence length="222" mass="24291">PDVKPSNYIHVSRANGGVKGVWVLDPSLVIPSALLPPLSSGETEDARKNLILESKNGNVHGDVYTLPLRDEPTAIVKHRQHISILAKSWNGNVTAKIHDLQSHPNETRLPLHISCTTTNGNVNVYLPRSFEGVINMTTRNGVPRFSEAVQSLVVPISDISGVHRSFLGHFDASKWEGDTEWVGDELNAGSSNGQVKVFFEDEAGAQGPSGKSQGFFERLFRF</sequence>
<dbReference type="AlphaFoldDB" id="A0A9P5TR23"/>
<accession>A0A9P5TR23</accession>
<dbReference type="Pfam" id="PF24016">
    <property type="entry name" value="DUF7330"/>
    <property type="match status" value="1"/>
</dbReference>
<evidence type="ECO:0000313" key="2">
    <source>
        <dbReference type="EMBL" id="KAF8908557.1"/>
    </source>
</evidence>
<dbReference type="Proteomes" id="UP000724874">
    <property type="component" value="Unassembled WGS sequence"/>
</dbReference>
<feature type="non-terminal residue" evidence="2">
    <location>
        <position position="222"/>
    </location>
</feature>